<feature type="transmembrane region" description="Helical" evidence="1">
    <location>
        <begin position="121"/>
        <end position="140"/>
    </location>
</feature>
<dbReference type="Pfam" id="PF13160">
    <property type="entry name" value="DUF3995"/>
    <property type="match status" value="1"/>
</dbReference>
<accession>A0A917WT08</accession>
<keyword evidence="1" id="KW-1133">Transmembrane helix</keyword>
<sequence length="154" mass="16334">MGAAVAGLTHAGFSLYWALGGRWLLPTVGQWAVTAAREAPVTAGLLLIVVAALKCAVVIIPLAAGRRPLPRPGAWRAFAWLAAAVLTGYGALNSIVAWLVLGGVLRPEGGYDREAMIGHAYLWDPLFLAWGALLGAGLLTGSRDRRKRALDRQR</sequence>
<dbReference type="EMBL" id="BMPI01000012">
    <property type="protein sequence ID" value="GGM26304.1"/>
    <property type="molecule type" value="Genomic_DNA"/>
</dbReference>
<reference evidence="2" key="1">
    <citation type="journal article" date="2014" name="Int. J. Syst. Evol. Microbiol.">
        <title>Complete genome sequence of Corynebacterium casei LMG S-19264T (=DSM 44701T), isolated from a smear-ripened cheese.</title>
        <authorList>
            <consortium name="US DOE Joint Genome Institute (JGI-PGF)"/>
            <person name="Walter F."/>
            <person name="Albersmeier A."/>
            <person name="Kalinowski J."/>
            <person name="Ruckert C."/>
        </authorList>
    </citation>
    <scope>NUCLEOTIDE SEQUENCE</scope>
    <source>
        <strain evidence="2">JCM 19831</strain>
    </source>
</reference>
<gene>
    <name evidence="2" type="ORF">GCM10007977_029380</name>
</gene>
<protein>
    <recommendedName>
        <fullName evidence="4">DUF3995 domain-containing protein</fullName>
    </recommendedName>
</protein>
<keyword evidence="1" id="KW-0472">Membrane</keyword>
<proteinExistence type="predicted"/>
<feature type="transmembrane region" description="Helical" evidence="1">
    <location>
        <begin position="44"/>
        <end position="65"/>
    </location>
</feature>
<dbReference type="InterPro" id="IPR025058">
    <property type="entry name" value="DUF3995"/>
</dbReference>
<dbReference type="AlphaFoldDB" id="A0A917WT08"/>
<evidence type="ECO:0000313" key="3">
    <source>
        <dbReference type="Proteomes" id="UP000642070"/>
    </source>
</evidence>
<keyword evidence="1" id="KW-0812">Transmembrane</keyword>
<comment type="caution">
    <text evidence="2">The sequence shown here is derived from an EMBL/GenBank/DDBJ whole genome shotgun (WGS) entry which is preliminary data.</text>
</comment>
<keyword evidence="3" id="KW-1185">Reference proteome</keyword>
<dbReference type="Proteomes" id="UP000642070">
    <property type="component" value="Unassembled WGS sequence"/>
</dbReference>
<reference evidence="2" key="2">
    <citation type="submission" date="2020-09" db="EMBL/GenBank/DDBJ databases">
        <authorList>
            <person name="Sun Q."/>
            <person name="Ohkuma M."/>
        </authorList>
    </citation>
    <scope>NUCLEOTIDE SEQUENCE</scope>
    <source>
        <strain evidence="2">JCM 19831</strain>
    </source>
</reference>
<evidence type="ECO:0008006" key="4">
    <source>
        <dbReference type="Google" id="ProtNLM"/>
    </source>
</evidence>
<feature type="transmembrane region" description="Helical" evidence="1">
    <location>
        <begin position="77"/>
        <end position="101"/>
    </location>
</feature>
<name>A0A917WT08_9ACTN</name>
<evidence type="ECO:0000256" key="1">
    <source>
        <dbReference type="SAM" id="Phobius"/>
    </source>
</evidence>
<organism evidence="2 3">
    <name type="scientific">Dactylosporangium sucinum</name>
    <dbReference type="NCBI Taxonomy" id="1424081"/>
    <lineage>
        <taxon>Bacteria</taxon>
        <taxon>Bacillati</taxon>
        <taxon>Actinomycetota</taxon>
        <taxon>Actinomycetes</taxon>
        <taxon>Micromonosporales</taxon>
        <taxon>Micromonosporaceae</taxon>
        <taxon>Dactylosporangium</taxon>
    </lineage>
</organism>
<evidence type="ECO:0000313" key="2">
    <source>
        <dbReference type="EMBL" id="GGM26304.1"/>
    </source>
</evidence>